<protein>
    <submittedName>
        <fullName evidence="2">YlmC/YmxH family sporulation protein</fullName>
    </submittedName>
</protein>
<dbReference type="PANTHER" id="PTHR40061:SF1">
    <property type="entry name" value="SPORULATION PROTEIN YLMC-RELATED"/>
    <property type="match status" value="1"/>
</dbReference>
<feature type="domain" description="PRC-barrel" evidence="1">
    <location>
        <begin position="7"/>
        <end position="83"/>
    </location>
</feature>
<proteinExistence type="predicted"/>
<dbReference type="Proteomes" id="UP001519307">
    <property type="component" value="Unassembled WGS sequence"/>
</dbReference>
<dbReference type="EMBL" id="JAGGLM010000001">
    <property type="protein sequence ID" value="MBP2031582.1"/>
    <property type="molecule type" value="Genomic_DNA"/>
</dbReference>
<dbReference type="Pfam" id="PF05239">
    <property type="entry name" value="PRC"/>
    <property type="match status" value="1"/>
</dbReference>
<dbReference type="NCBIfam" id="TIGR02888">
    <property type="entry name" value="spore_YlmC_YmxH"/>
    <property type="match status" value="1"/>
</dbReference>
<dbReference type="InterPro" id="IPR027275">
    <property type="entry name" value="PRC-brl_dom"/>
</dbReference>
<gene>
    <name evidence="2" type="ORF">J2Z42_000247</name>
</gene>
<name>A0ABS4KNG6_9CLOT</name>
<sequence length="87" mass="9717">MEEEMSLYSLANLRTMEIIDINTGAKLGFIKDLKIDCDENKIVSIILPPQTDRISWFTKSEDIELSWDSVKKIGVDVVLVDAGSIAS</sequence>
<dbReference type="RefSeq" id="WP_209700533.1">
    <property type="nucleotide sequence ID" value="NZ_JAGGLM010000001.1"/>
</dbReference>
<organism evidence="2 3">
    <name type="scientific">Clostridium algifaecis</name>
    <dbReference type="NCBI Taxonomy" id="1472040"/>
    <lineage>
        <taxon>Bacteria</taxon>
        <taxon>Bacillati</taxon>
        <taxon>Bacillota</taxon>
        <taxon>Clostridia</taxon>
        <taxon>Eubacteriales</taxon>
        <taxon>Clostridiaceae</taxon>
        <taxon>Clostridium</taxon>
    </lineage>
</organism>
<dbReference type="PANTHER" id="PTHR40061">
    <property type="entry name" value="SPORULATION PROTEIN YLMC-RELATED"/>
    <property type="match status" value="1"/>
</dbReference>
<evidence type="ECO:0000313" key="2">
    <source>
        <dbReference type="EMBL" id="MBP2031582.1"/>
    </source>
</evidence>
<reference evidence="2 3" key="1">
    <citation type="submission" date="2021-03" db="EMBL/GenBank/DDBJ databases">
        <title>Genomic Encyclopedia of Type Strains, Phase IV (KMG-IV): sequencing the most valuable type-strain genomes for metagenomic binning, comparative biology and taxonomic classification.</title>
        <authorList>
            <person name="Goeker M."/>
        </authorList>
    </citation>
    <scope>NUCLEOTIDE SEQUENCE [LARGE SCALE GENOMIC DNA]</scope>
    <source>
        <strain evidence="2 3">DSM 28783</strain>
    </source>
</reference>
<comment type="caution">
    <text evidence="2">The sequence shown here is derived from an EMBL/GenBank/DDBJ whole genome shotgun (WGS) entry which is preliminary data.</text>
</comment>
<dbReference type="Gene3D" id="2.30.30.240">
    <property type="entry name" value="PRC-barrel domain"/>
    <property type="match status" value="1"/>
</dbReference>
<evidence type="ECO:0000313" key="3">
    <source>
        <dbReference type="Proteomes" id="UP001519307"/>
    </source>
</evidence>
<keyword evidence="3" id="KW-1185">Reference proteome</keyword>
<dbReference type="InterPro" id="IPR011033">
    <property type="entry name" value="PRC_barrel-like_sf"/>
</dbReference>
<dbReference type="SUPFAM" id="SSF50346">
    <property type="entry name" value="PRC-barrel domain"/>
    <property type="match status" value="1"/>
</dbReference>
<accession>A0ABS4KNG6</accession>
<dbReference type="InterPro" id="IPR014238">
    <property type="entry name" value="Spore_YlmC/YmxH"/>
</dbReference>
<evidence type="ECO:0000259" key="1">
    <source>
        <dbReference type="Pfam" id="PF05239"/>
    </source>
</evidence>